<dbReference type="RefSeq" id="WP_137338409.1">
    <property type="nucleotide sequence ID" value="NZ_BSQH01000001.1"/>
</dbReference>
<evidence type="ECO:0000313" key="1">
    <source>
        <dbReference type="EMBL" id="TKT94120.1"/>
    </source>
</evidence>
<sequence>MYTSISGVFENGVLTLSETPPTKNKSKVVVLFLEEIETPEKQKRQPGGLNRLKHLAGKHMSIPNDFDEQLDEMKDYM</sequence>
<dbReference type="AlphaFoldDB" id="A0A4U6D9D5"/>
<organism evidence="1 2">
    <name type="scientific">Dyadobacter frigoris</name>
    <dbReference type="NCBI Taxonomy" id="2576211"/>
    <lineage>
        <taxon>Bacteria</taxon>
        <taxon>Pseudomonadati</taxon>
        <taxon>Bacteroidota</taxon>
        <taxon>Cytophagia</taxon>
        <taxon>Cytophagales</taxon>
        <taxon>Spirosomataceae</taxon>
        <taxon>Dyadobacter</taxon>
    </lineage>
</organism>
<dbReference type="EMBL" id="SZVO01000001">
    <property type="protein sequence ID" value="TKT94120.1"/>
    <property type="molecule type" value="Genomic_DNA"/>
</dbReference>
<reference evidence="1 2" key="1">
    <citation type="submission" date="2019-05" db="EMBL/GenBank/DDBJ databases">
        <title>Dyadobacter AR-3-8 sp. nov., isolated from arctic soil.</title>
        <authorList>
            <person name="Chaudhary D.K."/>
        </authorList>
    </citation>
    <scope>NUCLEOTIDE SEQUENCE [LARGE SCALE GENOMIC DNA]</scope>
    <source>
        <strain evidence="1 2">AR-3-8</strain>
    </source>
</reference>
<proteinExistence type="predicted"/>
<evidence type="ECO:0008006" key="3">
    <source>
        <dbReference type="Google" id="ProtNLM"/>
    </source>
</evidence>
<name>A0A4U6D9D5_9BACT</name>
<comment type="caution">
    <text evidence="1">The sequence shown here is derived from an EMBL/GenBank/DDBJ whole genome shotgun (WGS) entry which is preliminary data.</text>
</comment>
<accession>A0A4U6D9D5</accession>
<dbReference type="Proteomes" id="UP000304900">
    <property type="component" value="Unassembled WGS sequence"/>
</dbReference>
<keyword evidence="2" id="KW-1185">Reference proteome</keyword>
<gene>
    <name evidence="1" type="ORF">FDK13_02600</name>
</gene>
<protein>
    <recommendedName>
        <fullName evidence="3">DUF2281 domain-containing protein</fullName>
    </recommendedName>
</protein>
<evidence type="ECO:0000313" key="2">
    <source>
        <dbReference type="Proteomes" id="UP000304900"/>
    </source>
</evidence>
<dbReference type="OrthoDB" id="7064984at2"/>